<name>A0A3P8UCI2_AMPPE</name>
<evidence type="ECO:0000313" key="5">
    <source>
        <dbReference type="Ensembl" id="ENSAPEP00000033243.1"/>
    </source>
</evidence>
<protein>
    <recommendedName>
        <fullName evidence="4">RRM domain-containing protein</fullName>
    </recommendedName>
</protein>
<evidence type="ECO:0000256" key="3">
    <source>
        <dbReference type="SAM" id="MobiDB-lite"/>
    </source>
</evidence>
<dbReference type="Ensembl" id="ENSAPET00000034113.1">
    <property type="protein sequence ID" value="ENSAPEP00000033243.1"/>
    <property type="gene ID" value="ENSAPEG00000023603.1"/>
</dbReference>
<keyword evidence="1" id="KW-0694">RNA-binding</keyword>
<evidence type="ECO:0000259" key="4">
    <source>
        <dbReference type="PROSITE" id="PS50102"/>
    </source>
</evidence>
<feature type="compositionally biased region" description="Basic residues" evidence="3">
    <location>
        <begin position="133"/>
        <end position="146"/>
    </location>
</feature>
<feature type="region of interest" description="Disordered" evidence="3">
    <location>
        <begin position="62"/>
        <end position="86"/>
    </location>
</feature>
<dbReference type="PROSITE" id="PS50005">
    <property type="entry name" value="TPR"/>
    <property type="match status" value="2"/>
</dbReference>
<proteinExistence type="predicted"/>
<dbReference type="PANTHER" id="PTHR47678">
    <property type="entry name" value="TETRATRICOPEPTIDE REPEAT PROTEIN 31"/>
    <property type="match status" value="1"/>
</dbReference>
<dbReference type="Pfam" id="PF13181">
    <property type="entry name" value="TPR_8"/>
    <property type="match status" value="1"/>
</dbReference>
<feature type="repeat" description="TPR" evidence="2">
    <location>
        <begin position="365"/>
        <end position="398"/>
    </location>
</feature>
<feature type="compositionally biased region" description="Basic and acidic residues" evidence="3">
    <location>
        <begin position="242"/>
        <end position="282"/>
    </location>
</feature>
<sequence length="660" mass="74009">MDIFTDDPEFPDIHVVQKVVNMFDGKPHMQRIITCGLFGMEYRDELDDTGEDDDFEHWAHGHSSFHGYGRLPGRSDGRGFHRNPSSSVYHPPLHYYTSAHEPSHPAVKVQAKENDTERKTRLLQESKKCKNKAEKKRLKKQKQKERKQREKLEKEKQNPAKNEEQKDDTQQSDAEENEAGKDEGDTNSSVKLSASAKDTDTSDSSENESSDEDRDTKNDSSNSEGLDMRSTFVSKAALIAMRKLEQKPRAEKKEKKKTPEKEERKSVPDDPNKGEEDGKKDSAAPSSATFEENVKISTNLANFGNKYASAGEFSMAVKYFTDAIKYNPTEFKLFGNRSFCFEKLQEYDKALTDAELSLGICPGWVKGLFRKGRALAGLKRYEEATQAFREVLKMDSSCAEAAQELMRVQITQLMDFGFTREQSSNALIIHGTVEKALEVLSKLNIQPGVTQNGAIQPAQVVNITGVSPVLSANTTPAAAAAAAAAPSQDAPKQTHTNKPLGPVHNTSNVQSQSKPVYPRSVKTSYDGDQPPPELFPVWVGNLNYLVTESMIINLFTKAGVVYSAKVLVSKRCAFVNFTKQEYCDEAIRRFNGYELNGIKMVVRYPDRIPPGMGISKSALRAEDLQDENVRHSEYDDGRNAAGNRRFVRPYKHVQNYRGNY</sequence>
<dbReference type="Gene3D" id="1.10.8.10">
    <property type="entry name" value="DNA helicase RuvA subunit, C-terminal domain"/>
    <property type="match status" value="1"/>
</dbReference>
<dbReference type="InterPro" id="IPR019734">
    <property type="entry name" value="TPR_rpt"/>
</dbReference>
<dbReference type="Pfam" id="PF00076">
    <property type="entry name" value="RRM_1"/>
    <property type="match status" value="1"/>
</dbReference>
<dbReference type="STRING" id="161767.ENSAPEP00000033243"/>
<feature type="compositionally biased region" description="Acidic residues" evidence="3">
    <location>
        <begin position="201"/>
        <end position="213"/>
    </location>
</feature>
<dbReference type="InterPro" id="IPR035979">
    <property type="entry name" value="RBD_domain_sf"/>
</dbReference>
<feature type="repeat" description="TPR" evidence="2">
    <location>
        <begin position="297"/>
        <end position="330"/>
    </location>
</feature>
<dbReference type="InterPro" id="IPR011990">
    <property type="entry name" value="TPR-like_helical_dom_sf"/>
</dbReference>
<dbReference type="OMA" id="HVPEHKG"/>
<dbReference type="SMART" id="SM00360">
    <property type="entry name" value="RRM"/>
    <property type="match status" value="1"/>
</dbReference>
<dbReference type="InterPro" id="IPR012677">
    <property type="entry name" value="Nucleotide-bd_a/b_plait_sf"/>
</dbReference>
<dbReference type="Proteomes" id="UP000265080">
    <property type="component" value="Chromosome 23"/>
</dbReference>
<reference evidence="5" key="2">
    <citation type="submission" date="2025-08" db="UniProtKB">
        <authorList>
            <consortium name="Ensembl"/>
        </authorList>
    </citation>
    <scope>IDENTIFICATION</scope>
</reference>
<feature type="compositionally biased region" description="Basic and acidic residues" evidence="3">
    <location>
        <begin position="110"/>
        <end position="132"/>
    </location>
</feature>
<dbReference type="AlphaFoldDB" id="A0A3P8UCI2"/>
<feature type="compositionally biased region" description="Basic and acidic residues" evidence="3">
    <location>
        <begin position="147"/>
        <end position="169"/>
    </location>
</feature>
<dbReference type="PANTHER" id="PTHR47678:SF1">
    <property type="entry name" value="TETRATRICOPEPTIDE REPEAT PROTEIN 31"/>
    <property type="match status" value="1"/>
</dbReference>
<reference evidence="5" key="3">
    <citation type="submission" date="2025-09" db="UniProtKB">
        <authorList>
            <consortium name="Ensembl"/>
        </authorList>
    </citation>
    <scope>IDENTIFICATION</scope>
</reference>
<dbReference type="PROSITE" id="PS50102">
    <property type="entry name" value="RRM"/>
    <property type="match status" value="1"/>
</dbReference>
<dbReference type="GO" id="GO:0003723">
    <property type="term" value="F:RNA binding"/>
    <property type="evidence" value="ECO:0007669"/>
    <property type="project" value="UniProtKB-UniRule"/>
</dbReference>
<dbReference type="Gene3D" id="3.30.70.330">
    <property type="match status" value="1"/>
</dbReference>
<dbReference type="Gene3D" id="1.25.40.10">
    <property type="entry name" value="Tetratricopeptide repeat domain"/>
    <property type="match status" value="1"/>
</dbReference>
<feature type="region of interest" description="Disordered" evidence="3">
    <location>
        <begin position="99"/>
        <end position="290"/>
    </location>
</feature>
<feature type="region of interest" description="Disordered" evidence="3">
    <location>
        <begin position="481"/>
        <end position="528"/>
    </location>
</feature>
<dbReference type="SUPFAM" id="SSF54928">
    <property type="entry name" value="RNA-binding domain, RBD"/>
    <property type="match status" value="1"/>
</dbReference>
<dbReference type="GeneTree" id="ENSGT00940000161036"/>
<dbReference type="SMART" id="SM00028">
    <property type="entry name" value="TPR"/>
    <property type="match status" value="3"/>
</dbReference>
<evidence type="ECO:0000256" key="1">
    <source>
        <dbReference type="PROSITE-ProRule" id="PRU00176"/>
    </source>
</evidence>
<accession>A0A3P8UCI2</accession>
<dbReference type="CDD" id="cd00590">
    <property type="entry name" value="RRM_SF"/>
    <property type="match status" value="1"/>
</dbReference>
<dbReference type="SUPFAM" id="SSF48452">
    <property type="entry name" value="TPR-like"/>
    <property type="match status" value="1"/>
</dbReference>
<keyword evidence="6" id="KW-1185">Reference proteome</keyword>
<keyword evidence="2" id="KW-0802">TPR repeat</keyword>
<evidence type="ECO:0000256" key="2">
    <source>
        <dbReference type="PROSITE-ProRule" id="PRU00339"/>
    </source>
</evidence>
<reference evidence="5 6" key="1">
    <citation type="submission" date="2018-03" db="EMBL/GenBank/DDBJ databases">
        <title>Finding Nemo's genes: A chromosome-scale reference assembly of the genome of the orange clownfish Amphiprion percula.</title>
        <authorList>
            <person name="Lehmann R."/>
        </authorList>
    </citation>
    <scope>NUCLEOTIDE SEQUENCE</scope>
</reference>
<dbReference type="InterPro" id="IPR000504">
    <property type="entry name" value="RRM_dom"/>
</dbReference>
<organism evidence="5 6">
    <name type="scientific">Amphiprion percula</name>
    <name type="common">Orange clownfish</name>
    <name type="synonym">Lutjanus percula</name>
    <dbReference type="NCBI Taxonomy" id="161767"/>
    <lineage>
        <taxon>Eukaryota</taxon>
        <taxon>Metazoa</taxon>
        <taxon>Chordata</taxon>
        <taxon>Craniata</taxon>
        <taxon>Vertebrata</taxon>
        <taxon>Euteleostomi</taxon>
        <taxon>Actinopterygii</taxon>
        <taxon>Neopterygii</taxon>
        <taxon>Teleostei</taxon>
        <taxon>Neoteleostei</taxon>
        <taxon>Acanthomorphata</taxon>
        <taxon>Ovalentaria</taxon>
        <taxon>Pomacentridae</taxon>
        <taxon>Amphiprion</taxon>
    </lineage>
</organism>
<feature type="domain" description="RRM" evidence="4">
    <location>
        <begin position="535"/>
        <end position="607"/>
    </location>
</feature>
<evidence type="ECO:0000313" key="6">
    <source>
        <dbReference type="Proteomes" id="UP000265080"/>
    </source>
</evidence>
<feature type="compositionally biased region" description="Polar residues" evidence="3">
    <location>
        <begin position="504"/>
        <end position="514"/>
    </location>
</feature>